<organism evidence="1 2">
    <name type="scientific">Methylorubrum suomiense</name>
    <dbReference type="NCBI Taxonomy" id="144191"/>
    <lineage>
        <taxon>Bacteria</taxon>
        <taxon>Pseudomonadati</taxon>
        <taxon>Pseudomonadota</taxon>
        <taxon>Alphaproteobacteria</taxon>
        <taxon>Hyphomicrobiales</taxon>
        <taxon>Methylobacteriaceae</taxon>
        <taxon>Methylorubrum</taxon>
    </lineage>
</organism>
<evidence type="ECO:0008006" key="3">
    <source>
        <dbReference type="Google" id="ProtNLM"/>
    </source>
</evidence>
<dbReference type="Proteomes" id="UP001055093">
    <property type="component" value="Unassembled WGS sequence"/>
</dbReference>
<protein>
    <recommendedName>
        <fullName evidence="3">Phage tail assembly chaperone</fullName>
    </recommendedName>
</protein>
<comment type="caution">
    <text evidence="1">The sequence shown here is derived from an EMBL/GenBank/DDBJ whole genome shotgun (WGS) entry which is preliminary data.</text>
</comment>
<dbReference type="Pfam" id="PF09550">
    <property type="entry name" value="Phage_TAC_6"/>
    <property type="match status" value="1"/>
</dbReference>
<proteinExistence type="predicted"/>
<reference evidence="1" key="1">
    <citation type="journal article" date="2021" name="Front. Microbiol.">
        <title>Comprehensive Comparative Genomics and Phenotyping of Methylobacterium Species.</title>
        <authorList>
            <person name="Alessa O."/>
            <person name="Ogura Y."/>
            <person name="Fujitani Y."/>
            <person name="Takami H."/>
            <person name="Hayashi T."/>
            <person name="Sahin N."/>
            <person name="Tani A."/>
        </authorList>
    </citation>
    <scope>NUCLEOTIDE SEQUENCE</scope>
    <source>
        <strain evidence="1">DSM 14458</strain>
    </source>
</reference>
<accession>A0ABQ4UNW3</accession>
<dbReference type="EMBL" id="BPRE01000001">
    <property type="protein sequence ID" value="GJE73875.1"/>
    <property type="molecule type" value="Genomic_DNA"/>
</dbReference>
<reference evidence="1" key="2">
    <citation type="submission" date="2021-08" db="EMBL/GenBank/DDBJ databases">
        <authorList>
            <person name="Tani A."/>
            <person name="Ola A."/>
            <person name="Ogura Y."/>
            <person name="Katsura K."/>
            <person name="Hayashi T."/>
        </authorList>
    </citation>
    <scope>NUCLEOTIDE SEQUENCE</scope>
    <source>
        <strain evidence="1">DSM 14458</strain>
    </source>
</reference>
<dbReference type="RefSeq" id="WP_238307423.1">
    <property type="nucleotide sequence ID" value="NZ_BPRE01000001.1"/>
</dbReference>
<evidence type="ECO:0000313" key="2">
    <source>
        <dbReference type="Proteomes" id="UP001055093"/>
    </source>
</evidence>
<evidence type="ECO:0000313" key="1">
    <source>
        <dbReference type="EMBL" id="GJE73875.1"/>
    </source>
</evidence>
<sequence>MNPTGGTAPENPLSAFPWETALALDLSVLRWRPRDFWAATPRELAAAAGLQADRFGAALGRADLDRLVAAYPDPETAR</sequence>
<gene>
    <name evidence="1" type="ORF">BGCPKDLD_0442</name>
</gene>
<dbReference type="InterPro" id="IPR019056">
    <property type="entry name" value="Phage_TAC_6"/>
</dbReference>
<keyword evidence="2" id="KW-1185">Reference proteome</keyword>
<name>A0ABQ4UNW3_9HYPH</name>